<evidence type="ECO:0000256" key="1">
    <source>
        <dbReference type="SAM" id="SignalP"/>
    </source>
</evidence>
<dbReference type="Pfam" id="PF16313">
    <property type="entry name" value="DUF4953"/>
    <property type="match status" value="1"/>
</dbReference>
<dbReference type="CDD" id="cd04276">
    <property type="entry name" value="ZnMc_MMP_like_2"/>
    <property type="match status" value="1"/>
</dbReference>
<accession>A0A327X2Z4</accession>
<dbReference type="Proteomes" id="UP000249203">
    <property type="component" value="Unassembled WGS sequence"/>
</dbReference>
<proteinExistence type="predicted"/>
<protein>
    <submittedName>
        <fullName evidence="4">Uncharacterized protein DUF5117</fullName>
    </submittedName>
</protein>
<dbReference type="InterPro" id="IPR033413">
    <property type="entry name" value="DUF5117"/>
</dbReference>
<evidence type="ECO:0000313" key="5">
    <source>
        <dbReference type="Proteomes" id="UP000249203"/>
    </source>
</evidence>
<dbReference type="PANTHER" id="PTHR38478:SF1">
    <property type="entry name" value="ZINC DEPENDENT METALLOPROTEASE DOMAIN LIPOPROTEIN"/>
    <property type="match status" value="1"/>
</dbReference>
<feature type="chain" id="PRO_5016305542" evidence="1">
    <location>
        <begin position="29"/>
        <end position="844"/>
    </location>
</feature>
<reference evidence="4 5" key="1">
    <citation type="submission" date="2018-06" db="EMBL/GenBank/DDBJ databases">
        <title>Genomic Encyclopedia of Type Strains, Phase III (KMG-III): the genomes of soil and plant-associated and newly described type strains.</title>
        <authorList>
            <person name="Whitman W."/>
        </authorList>
    </citation>
    <scope>NUCLEOTIDE SEQUENCE [LARGE SCALE GENOMIC DNA]</scope>
    <source>
        <strain evidence="4 5">CGMCC 1.15366</strain>
    </source>
</reference>
<dbReference type="RefSeq" id="WP_241974070.1">
    <property type="nucleotide sequence ID" value="NZ_PIPK01000003.1"/>
</dbReference>
<comment type="caution">
    <text evidence="4">The sequence shown here is derived from an EMBL/GenBank/DDBJ whole genome shotgun (WGS) entry which is preliminary data.</text>
</comment>
<dbReference type="PANTHER" id="PTHR38478">
    <property type="entry name" value="PEPTIDASE M1A AND M12B"/>
    <property type="match status" value="1"/>
</dbReference>
<dbReference type="SUPFAM" id="SSF55486">
    <property type="entry name" value="Metalloproteases ('zincins'), catalytic domain"/>
    <property type="match status" value="1"/>
</dbReference>
<feature type="domain" description="DUF5117" evidence="3">
    <location>
        <begin position="101"/>
        <end position="289"/>
    </location>
</feature>
<evidence type="ECO:0000313" key="4">
    <source>
        <dbReference type="EMBL" id="RAK00592.1"/>
    </source>
</evidence>
<dbReference type="InterPro" id="IPR034032">
    <property type="entry name" value="Zn_MMP-like_bac"/>
</dbReference>
<sequence>MATTRFMARKSTLASLIAMSLMLSPAFAEEAESEEAAEKGYAELIADLAAQEGLFNFYRNTDSGETMLSLREEQLNTPFIYHAQTMDGVVEAGHFRGNFRDTRLIEFRRHFNRIEVVTWNPRFVFDENNPLSRAAEANRSEAVLAVLDIEADDNGRVLLKADPLFKSQALHRIAPWANPNQSGPRFSLGQLSADRSRIARERVYDNNMDVVVDYVFLNEEPVVFGSAAIADPRSITISLQHSFIEMPDNDYQPRRDDPRVGYFTQEFDQMTNPEWAPWGDVINRWNLVKQDPNAALSEPVEPIVWWIENTTPHEWRDAIRQGVEDWNIAFEAAGFKNALVVKVQPDDAEWDAGDVNYNVLRWTSSPRPPFGGYGPSLANPMTGELISSNIMLEFVFMSNRWTLGELFSNGAALGDYHNFDDAHMYCSHGHEVQMGHMLGRLASDQRMYDDIENDPILVQALRHLIMHEVGHTLGLNHNMKSHGLWDNEQVHDAALTQGVIAGSVMDYNPVNIAPVGKAQGDYYSYKPGPYDLWAIEYGYSPALDDADAEEARLQQILSRSHERELAFGNDADDMRAPGRHIDPRIMTGAMSSDPVAYAIDRWDLVNHEFGELLDKGREDGQSHQRVLTSANMLFGQYAGQATVVSRYIGGVYVERAYVGQTNDVRPYTPVPRDTQRQAMQALNNYVFAADTLESMQPVLAYMQQQRRGFNHWGNNEDPRPHQMILNMQRNVFNHILHENVLLRLSDTAMYGNEYSLTDMLGDLTGGVFNGTHTTVSQNLQIEYVNRLIGIAGLEGGSGYDNLSQAAAVGQLRRIRNMSAPRRAGDSVSNHYGYLHLLIDRAFEA</sequence>
<evidence type="ECO:0000259" key="3">
    <source>
        <dbReference type="Pfam" id="PF17148"/>
    </source>
</evidence>
<dbReference type="GO" id="GO:0008237">
    <property type="term" value="F:metallopeptidase activity"/>
    <property type="evidence" value="ECO:0007669"/>
    <property type="project" value="InterPro"/>
</dbReference>
<name>A0A327X2Z4_9GAMM</name>
<dbReference type="InterPro" id="IPR024079">
    <property type="entry name" value="MetalloPept_cat_dom_sf"/>
</dbReference>
<dbReference type="AlphaFoldDB" id="A0A327X2Z4"/>
<dbReference type="EMBL" id="QLMD01000002">
    <property type="protein sequence ID" value="RAK00592.1"/>
    <property type="molecule type" value="Genomic_DNA"/>
</dbReference>
<gene>
    <name evidence="4" type="ORF">B0I24_10217</name>
</gene>
<dbReference type="Gene3D" id="3.40.390.10">
    <property type="entry name" value="Collagenase (Catalytic Domain)"/>
    <property type="match status" value="1"/>
</dbReference>
<organism evidence="4 5">
    <name type="scientific">Aliidiomarina maris</name>
    <dbReference type="NCBI Taxonomy" id="531312"/>
    <lineage>
        <taxon>Bacteria</taxon>
        <taxon>Pseudomonadati</taxon>
        <taxon>Pseudomonadota</taxon>
        <taxon>Gammaproteobacteria</taxon>
        <taxon>Alteromonadales</taxon>
        <taxon>Idiomarinaceae</taxon>
        <taxon>Aliidiomarina</taxon>
    </lineage>
</organism>
<evidence type="ECO:0000259" key="2">
    <source>
        <dbReference type="Pfam" id="PF16313"/>
    </source>
</evidence>
<keyword evidence="1" id="KW-0732">Signal</keyword>
<dbReference type="Pfam" id="PF17148">
    <property type="entry name" value="DUF5117"/>
    <property type="match status" value="1"/>
</dbReference>
<feature type="signal peptide" evidence="1">
    <location>
        <begin position="1"/>
        <end position="28"/>
    </location>
</feature>
<feature type="domain" description="EcxA zinc-binding" evidence="2">
    <location>
        <begin position="453"/>
        <end position="771"/>
    </location>
</feature>
<dbReference type="InterPro" id="IPR032534">
    <property type="entry name" value="EcxA_zinc-bd"/>
</dbReference>